<feature type="domain" description="PLD phosphodiesterase" evidence="13">
    <location>
        <begin position="307"/>
        <end position="342"/>
    </location>
</feature>
<evidence type="ECO:0000256" key="11">
    <source>
        <dbReference type="PIRNR" id="PIRNR036470"/>
    </source>
</evidence>
<dbReference type="InterPro" id="IPR015679">
    <property type="entry name" value="PLipase_D_fam"/>
</dbReference>
<accession>A0A8J5LN42</accession>
<keyword evidence="10" id="KW-0443">Lipid metabolism</keyword>
<comment type="caution">
    <text evidence="14">The sequence shown here is derived from an EMBL/GenBank/DDBJ whole genome shotgun (WGS) entry which is preliminary data.</text>
</comment>
<evidence type="ECO:0000256" key="4">
    <source>
        <dbReference type="ARBA" id="ARBA00012027"/>
    </source>
</evidence>
<dbReference type="Pfam" id="PF00614">
    <property type="entry name" value="PLDc"/>
    <property type="match status" value="1"/>
</dbReference>
<evidence type="ECO:0000256" key="8">
    <source>
        <dbReference type="ARBA" id="ARBA00022837"/>
    </source>
</evidence>
<protein>
    <recommendedName>
        <fullName evidence="4 11">Phospholipase D</fullName>
        <ecNumber evidence="4 11">3.1.4.4</ecNumber>
    </recommendedName>
</protein>
<dbReference type="EC" id="3.1.4.4" evidence="4 11"/>
<dbReference type="Pfam" id="PF12357">
    <property type="entry name" value="PLD_C"/>
    <property type="match status" value="1"/>
</dbReference>
<dbReference type="GO" id="GO:0004630">
    <property type="term" value="F:phospholipase D activity"/>
    <property type="evidence" value="ECO:0007669"/>
    <property type="project" value="UniProtKB-EC"/>
</dbReference>
<sequence length="824" mass="92750">MDSTPDQRVLLHGDLDLQIISARNLPNMDLFSERLRRCFGCCGLPFPRSANGVDRSHRSKIITSDPYTTVCICGATVARTRVIPNSQEPVWSERFRIPLAHHADRVEFQVKDNDVFGAEVIGTASVSAALVATGRPFEGWLPIIGSSGFPPKPDSALYVSFLFTPVENNPIYSHSIPCDPKQLGVRDTYFHVRKGGKLTLYQDAHVKEGELPEIKLDGGTVFKQEKCWEDICHAIIEAHHLIYIVGWSLYHKVKLVREPTRPLPEAGNLTLGDLLKYKSQEGVRVCLLIWDDKTSHDRLFFTSIVGTLFTHHQKCVLVDTEASLSTRKITAFIGGLDLCDGRYDTPSHRLFQDLESVYLDDCHNPSINIQGKGPRQPWHDLHCKIEGPAAYDVLTNFEQRWHRATRLHAFAKKFAKGGDWHDDSLLKIDRISWILSPQDPEPYGDPNLKVSSERDPENWHIQVFRSIDSGSVKGFPQSVHDAQMVNLVCGKNLMIDKSIHTAYVRAIRSAQHFIYIENQYFLGSSYGWPSYENSGLPSCVDIVSETVFCSDPQWTTACVIVPQQCFRHNSHHVAICTIAFHTILIPILPTLMSTVLDRSQLQLSSLLLLKDLPSGLQPLAPNARFTPITFKSLFQTTEKYVGKFQIISFALVLSTKYRRFMIYVHSKGMVVDDEYVILGSANINQRSMDGSRDTEIAMGAYQPQHTWAGKKLPQGQVHGYRMSLWAEHLGMDAHLNDAHSLECASHIKKPYSLECVKFVNRVAEENWFRYTAEDIIPLRGHLLKYPIQVAADGEVASLPGQETFPDVGGKILGVSTPLPDELTM</sequence>
<dbReference type="PANTHER" id="PTHR18896:SF60">
    <property type="entry name" value="PHOSPHOLIPASE D"/>
    <property type="match status" value="1"/>
</dbReference>
<evidence type="ECO:0000313" key="14">
    <source>
        <dbReference type="EMBL" id="KAG6519469.1"/>
    </source>
</evidence>
<evidence type="ECO:0000256" key="9">
    <source>
        <dbReference type="ARBA" id="ARBA00022963"/>
    </source>
</evidence>
<organism evidence="14 15">
    <name type="scientific">Zingiber officinale</name>
    <name type="common">Ginger</name>
    <name type="synonym">Amomum zingiber</name>
    <dbReference type="NCBI Taxonomy" id="94328"/>
    <lineage>
        <taxon>Eukaryota</taxon>
        <taxon>Viridiplantae</taxon>
        <taxon>Streptophyta</taxon>
        <taxon>Embryophyta</taxon>
        <taxon>Tracheophyta</taxon>
        <taxon>Spermatophyta</taxon>
        <taxon>Magnoliopsida</taxon>
        <taxon>Liliopsida</taxon>
        <taxon>Zingiberales</taxon>
        <taxon>Zingiberaceae</taxon>
        <taxon>Zingiber</taxon>
    </lineage>
</organism>
<evidence type="ECO:0000256" key="5">
    <source>
        <dbReference type="ARBA" id="ARBA00022723"/>
    </source>
</evidence>
<evidence type="ECO:0000256" key="3">
    <source>
        <dbReference type="ARBA" id="ARBA00010683"/>
    </source>
</evidence>
<dbReference type="PROSITE" id="PS50004">
    <property type="entry name" value="C2"/>
    <property type="match status" value="1"/>
</dbReference>
<dbReference type="GO" id="GO:0046470">
    <property type="term" value="P:phosphatidylcholine metabolic process"/>
    <property type="evidence" value="ECO:0007669"/>
    <property type="project" value="InterPro"/>
</dbReference>
<feature type="domain" description="PLD phosphodiesterase" evidence="13">
    <location>
        <begin position="660"/>
        <end position="687"/>
    </location>
</feature>
<dbReference type="InterPro" id="IPR001736">
    <property type="entry name" value="PLipase_D/transphosphatidylase"/>
</dbReference>
<dbReference type="InterPro" id="IPR000008">
    <property type="entry name" value="C2_dom"/>
</dbReference>
<evidence type="ECO:0000256" key="10">
    <source>
        <dbReference type="ARBA" id="ARBA00023098"/>
    </source>
</evidence>
<comment type="catalytic activity">
    <reaction evidence="1 11">
        <text>a 1,2-diacyl-sn-glycero-3-phosphocholine + H2O = a 1,2-diacyl-sn-glycero-3-phosphate + choline + H(+)</text>
        <dbReference type="Rhea" id="RHEA:14445"/>
        <dbReference type="ChEBI" id="CHEBI:15354"/>
        <dbReference type="ChEBI" id="CHEBI:15377"/>
        <dbReference type="ChEBI" id="CHEBI:15378"/>
        <dbReference type="ChEBI" id="CHEBI:57643"/>
        <dbReference type="ChEBI" id="CHEBI:58608"/>
        <dbReference type="EC" id="3.1.4.4"/>
    </reaction>
</comment>
<dbReference type="Pfam" id="PF00168">
    <property type="entry name" value="C2"/>
    <property type="match status" value="1"/>
</dbReference>
<proteinExistence type="inferred from homology"/>
<keyword evidence="15" id="KW-1185">Reference proteome</keyword>
<dbReference type="CDD" id="cd04015">
    <property type="entry name" value="C2_plant_PLD"/>
    <property type="match status" value="1"/>
</dbReference>
<dbReference type="EMBL" id="JACMSC010000006">
    <property type="protein sequence ID" value="KAG6519469.1"/>
    <property type="molecule type" value="Genomic_DNA"/>
</dbReference>
<keyword evidence="7 11" id="KW-0378">Hydrolase</keyword>
<dbReference type="PANTHER" id="PTHR18896">
    <property type="entry name" value="PHOSPHOLIPASE D"/>
    <property type="match status" value="1"/>
</dbReference>
<evidence type="ECO:0000256" key="7">
    <source>
        <dbReference type="ARBA" id="ARBA00022801"/>
    </source>
</evidence>
<keyword evidence="9 11" id="KW-0442">Lipid degradation</keyword>
<keyword evidence="5" id="KW-0479">Metal-binding</keyword>
<reference evidence="14 15" key="1">
    <citation type="submission" date="2020-08" db="EMBL/GenBank/DDBJ databases">
        <title>Plant Genome Project.</title>
        <authorList>
            <person name="Zhang R.-G."/>
        </authorList>
    </citation>
    <scope>NUCLEOTIDE SEQUENCE [LARGE SCALE GENOMIC DNA]</scope>
    <source>
        <tissue evidence="14">Rhizome</tissue>
    </source>
</reference>
<dbReference type="Gene3D" id="2.60.40.150">
    <property type="entry name" value="C2 domain"/>
    <property type="match status" value="1"/>
</dbReference>
<dbReference type="SMART" id="SM00155">
    <property type="entry name" value="PLDc"/>
    <property type="match status" value="2"/>
</dbReference>
<feature type="domain" description="C2" evidence="12">
    <location>
        <begin position="1"/>
        <end position="141"/>
    </location>
</feature>
<comment type="similarity">
    <text evidence="3 11">Belongs to the phospholipase D family. C2-PLD subfamily.</text>
</comment>
<dbReference type="InterPro" id="IPR011402">
    <property type="entry name" value="PLipase_D_pln"/>
</dbReference>
<dbReference type="InterPro" id="IPR035892">
    <property type="entry name" value="C2_domain_sf"/>
</dbReference>
<evidence type="ECO:0000256" key="2">
    <source>
        <dbReference type="ARBA" id="ARBA00001913"/>
    </source>
</evidence>
<dbReference type="AlphaFoldDB" id="A0A8J5LN42"/>
<dbReference type="SUPFAM" id="SSF56024">
    <property type="entry name" value="Phospholipase D/nuclease"/>
    <property type="match status" value="2"/>
</dbReference>
<dbReference type="PIRSF" id="PIRSF036470">
    <property type="entry name" value="PLD_plant"/>
    <property type="match status" value="1"/>
</dbReference>
<dbReference type="GO" id="GO:0005509">
    <property type="term" value="F:calcium ion binding"/>
    <property type="evidence" value="ECO:0007669"/>
    <property type="project" value="InterPro"/>
</dbReference>
<dbReference type="GO" id="GO:0009395">
    <property type="term" value="P:phospholipid catabolic process"/>
    <property type="evidence" value="ECO:0007669"/>
    <property type="project" value="TreeGrafter"/>
</dbReference>
<evidence type="ECO:0000259" key="12">
    <source>
        <dbReference type="PROSITE" id="PS50004"/>
    </source>
</evidence>
<dbReference type="SMART" id="SM00239">
    <property type="entry name" value="C2"/>
    <property type="match status" value="1"/>
</dbReference>
<comment type="function">
    <text evidence="11">Hydrolyzes glycerol-phospholipids at the terminal phosphodiesteric bond.</text>
</comment>
<dbReference type="GO" id="GO:0005886">
    <property type="term" value="C:plasma membrane"/>
    <property type="evidence" value="ECO:0007669"/>
    <property type="project" value="TreeGrafter"/>
</dbReference>
<dbReference type="SUPFAM" id="SSF49562">
    <property type="entry name" value="C2 domain (Calcium/lipid-binding domain, CaLB)"/>
    <property type="match status" value="1"/>
</dbReference>
<dbReference type="InterPro" id="IPR024632">
    <property type="entry name" value="PLipase_D_C"/>
</dbReference>
<keyword evidence="6" id="KW-0677">Repeat</keyword>
<evidence type="ECO:0000256" key="1">
    <source>
        <dbReference type="ARBA" id="ARBA00000798"/>
    </source>
</evidence>
<dbReference type="Gene3D" id="3.30.870.10">
    <property type="entry name" value="Endonuclease Chain A"/>
    <property type="match status" value="2"/>
</dbReference>
<gene>
    <name evidence="14" type="ORF">ZIOFF_022963</name>
</gene>
<dbReference type="Proteomes" id="UP000734854">
    <property type="component" value="Unassembled WGS sequence"/>
</dbReference>
<evidence type="ECO:0000256" key="6">
    <source>
        <dbReference type="ARBA" id="ARBA00022737"/>
    </source>
</evidence>
<evidence type="ECO:0000313" key="15">
    <source>
        <dbReference type="Proteomes" id="UP000734854"/>
    </source>
</evidence>
<keyword evidence="8 11" id="KW-0106">Calcium</keyword>
<name>A0A8J5LN42_ZINOF</name>
<dbReference type="PROSITE" id="PS50035">
    <property type="entry name" value="PLD"/>
    <property type="match status" value="2"/>
</dbReference>
<comment type="cofactor">
    <cofactor evidence="2 11">
        <name>Ca(2+)</name>
        <dbReference type="ChEBI" id="CHEBI:29108"/>
    </cofactor>
</comment>
<evidence type="ECO:0000259" key="13">
    <source>
        <dbReference type="PROSITE" id="PS50035"/>
    </source>
</evidence>